<accession>A0ABP8M0B8</accession>
<dbReference type="InterPro" id="IPR013249">
    <property type="entry name" value="RNA_pol_sigma70_r4_t2"/>
</dbReference>
<dbReference type="InterPro" id="IPR014284">
    <property type="entry name" value="RNA_pol_sigma-70_dom"/>
</dbReference>
<dbReference type="CDD" id="cd06171">
    <property type="entry name" value="Sigma70_r4"/>
    <property type="match status" value="1"/>
</dbReference>
<keyword evidence="4" id="KW-0804">Transcription</keyword>
<comment type="caution">
    <text evidence="7">The sequence shown here is derived from an EMBL/GenBank/DDBJ whole genome shotgun (WGS) entry which is preliminary data.</text>
</comment>
<dbReference type="Gene3D" id="1.10.10.10">
    <property type="entry name" value="Winged helix-like DNA-binding domain superfamily/Winged helix DNA-binding domain"/>
    <property type="match status" value="1"/>
</dbReference>
<evidence type="ECO:0000256" key="3">
    <source>
        <dbReference type="ARBA" id="ARBA00023082"/>
    </source>
</evidence>
<dbReference type="InterPro" id="IPR007627">
    <property type="entry name" value="RNA_pol_sigma70_r2"/>
</dbReference>
<keyword evidence="2" id="KW-0805">Transcription regulation</keyword>
<evidence type="ECO:0000259" key="6">
    <source>
        <dbReference type="Pfam" id="PF08281"/>
    </source>
</evidence>
<organism evidence="7 8">
    <name type="scientific">Ravibacter arvi</name>
    <dbReference type="NCBI Taxonomy" id="2051041"/>
    <lineage>
        <taxon>Bacteria</taxon>
        <taxon>Pseudomonadati</taxon>
        <taxon>Bacteroidota</taxon>
        <taxon>Cytophagia</taxon>
        <taxon>Cytophagales</taxon>
        <taxon>Spirosomataceae</taxon>
        <taxon>Ravibacter</taxon>
    </lineage>
</organism>
<dbReference type="PANTHER" id="PTHR43133">
    <property type="entry name" value="RNA POLYMERASE ECF-TYPE SIGMA FACTO"/>
    <property type="match status" value="1"/>
</dbReference>
<dbReference type="SUPFAM" id="SSF88659">
    <property type="entry name" value="Sigma3 and sigma4 domains of RNA polymerase sigma factors"/>
    <property type="match status" value="1"/>
</dbReference>
<dbReference type="InterPro" id="IPR036388">
    <property type="entry name" value="WH-like_DNA-bd_sf"/>
</dbReference>
<evidence type="ECO:0000256" key="4">
    <source>
        <dbReference type="ARBA" id="ARBA00023163"/>
    </source>
</evidence>
<sequence length="193" mass="22301">MYGADSDWLALKAGSREAFEKLIRVHYQELFVYGRRLINHPDFVKDCIHDLFVHIWEKRSSIGDTDNVRLYLLKSLRNRIVKQIRKDTRMVGLVETAGLDGNEAEWSAEETIVHSENAMLTTRNVELALHTLTNRQREVIHLRYYKGMSNEQIASIMNISKPAVANLIHSGVKSLRTVWKTFLLLFVSLFSSL</sequence>
<reference evidence="8" key="1">
    <citation type="journal article" date="2019" name="Int. J. Syst. Evol. Microbiol.">
        <title>The Global Catalogue of Microorganisms (GCM) 10K type strain sequencing project: providing services to taxonomists for standard genome sequencing and annotation.</title>
        <authorList>
            <consortium name="The Broad Institute Genomics Platform"/>
            <consortium name="The Broad Institute Genome Sequencing Center for Infectious Disease"/>
            <person name="Wu L."/>
            <person name="Ma J."/>
        </authorList>
    </citation>
    <scope>NUCLEOTIDE SEQUENCE [LARGE SCALE GENOMIC DNA]</scope>
    <source>
        <strain evidence="8">JCM 31920</strain>
    </source>
</reference>
<proteinExistence type="inferred from homology"/>
<evidence type="ECO:0000259" key="5">
    <source>
        <dbReference type="Pfam" id="PF04542"/>
    </source>
</evidence>
<feature type="domain" description="RNA polymerase sigma factor 70 region 4 type 2" evidence="6">
    <location>
        <begin position="124"/>
        <end position="175"/>
    </location>
</feature>
<dbReference type="InterPro" id="IPR013325">
    <property type="entry name" value="RNA_pol_sigma_r2"/>
</dbReference>
<dbReference type="SUPFAM" id="SSF88946">
    <property type="entry name" value="Sigma2 domain of RNA polymerase sigma factors"/>
    <property type="match status" value="1"/>
</dbReference>
<keyword evidence="3" id="KW-0731">Sigma factor</keyword>
<dbReference type="Pfam" id="PF04542">
    <property type="entry name" value="Sigma70_r2"/>
    <property type="match status" value="1"/>
</dbReference>
<dbReference type="Pfam" id="PF08281">
    <property type="entry name" value="Sigma70_r4_2"/>
    <property type="match status" value="1"/>
</dbReference>
<dbReference type="EMBL" id="BAABEY010000024">
    <property type="protein sequence ID" value="GAA4440335.1"/>
    <property type="molecule type" value="Genomic_DNA"/>
</dbReference>
<dbReference type="InterPro" id="IPR013324">
    <property type="entry name" value="RNA_pol_sigma_r3/r4-like"/>
</dbReference>
<evidence type="ECO:0000313" key="8">
    <source>
        <dbReference type="Proteomes" id="UP001501508"/>
    </source>
</evidence>
<dbReference type="PANTHER" id="PTHR43133:SF46">
    <property type="entry name" value="RNA POLYMERASE SIGMA-70 FACTOR ECF SUBFAMILY"/>
    <property type="match status" value="1"/>
</dbReference>
<gene>
    <name evidence="7" type="ORF">GCM10023091_23840</name>
</gene>
<dbReference type="Gene3D" id="1.10.1740.10">
    <property type="match status" value="1"/>
</dbReference>
<dbReference type="Proteomes" id="UP001501508">
    <property type="component" value="Unassembled WGS sequence"/>
</dbReference>
<keyword evidence="8" id="KW-1185">Reference proteome</keyword>
<dbReference type="NCBIfam" id="TIGR02937">
    <property type="entry name" value="sigma70-ECF"/>
    <property type="match status" value="1"/>
</dbReference>
<feature type="domain" description="RNA polymerase sigma-70 region 2" evidence="5">
    <location>
        <begin position="22"/>
        <end position="89"/>
    </location>
</feature>
<dbReference type="InterPro" id="IPR039425">
    <property type="entry name" value="RNA_pol_sigma-70-like"/>
</dbReference>
<evidence type="ECO:0000313" key="7">
    <source>
        <dbReference type="EMBL" id="GAA4440335.1"/>
    </source>
</evidence>
<comment type="similarity">
    <text evidence="1">Belongs to the sigma-70 factor family. ECF subfamily.</text>
</comment>
<name>A0ABP8M0B8_9BACT</name>
<evidence type="ECO:0000256" key="2">
    <source>
        <dbReference type="ARBA" id="ARBA00023015"/>
    </source>
</evidence>
<evidence type="ECO:0000256" key="1">
    <source>
        <dbReference type="ARBA" id="ARBA00010641"/>
    </source>
</evidence>
<protein>
    <submittedName>
        <fullName evidence="7">Sigma-70 family RNA polymerase sigma factor</fullName>
    </submittedName>
</protein>